<dbReference type="InterPro" id="IPR013264">
    <property type="entry name" value="DNAG_N"/>
</dbReference>
<dbReference type="InterPro" id="IPR037068">
    <property type="entry name" value="DNA_primase_core_N_sf"/>
</dbReference>
<comment type="catalytic activity">
    <reaction evidence="12">
        <text>ssDNA + n NTP = ssDNA/pppN(pN)n-1 hybrid + (n-1) diphosphate.</text>
        <dbReference type="EC" id="2.7.7.101"/>
    </reaction>
</comment>
<dbReference type="GO" id="GO:0008270">
    <property type="term" value="F:zinc ion binding"/>
    <property type="evidence" value="ECO:0007669"/>
    <property type="project" value="UniProtKB-UniRule"/>
</dbReference>
<dbReference type="GO" id="GO:1990077">
    <property type="term" value="C:primosome complex"/>
    <property type="evidence" value="ECO:0007669"/>
    <property type="project" value="UniProtKB-KW"/>
</dbReference>
<keyword evidence="10 12" id="KW-0238">DNA-binding</keyword>
<evidence type="ECO:0000256" key="12">
    <source>
        <dbReference type="HAMAP-Rule" id="MF_00974"/>
    </source>
</evidence>
<dbReference type="EMBL" id="AFXA01000009">
    <property type="protein sequence ID" value="EGV00272.1"/>
    <property type="molecule type" value="Genomic_DNA"/>
</dbReference>
<evidence type="ECO:0000256" key="2">
    <source>
        <dbReference type="ARBA" id="ARBA00022515"/>
    </source>
</evidence>
<dbReference type="InterPro" id="IPR006295">
    <property type="entry name" value="DNA_primase_DnaG"/>
</dbReference>
<accession>F9UJS6</accession>
<dbReference type="NCBIfam" id="TIGR01391">
    <property type="entry name" value="dnaG"/>
    <property type="match status" value="1"/>
</dbReference>
<dbReference type="GO" id="GO:0000428">
    <property type="term" value="C:DNA-directed RNA polymerase complex"/>
    <property type="evidence" value="ECO:0007669"/>
    <property type="project" value="UniProtKB-KW"/>
</dbReference>
<evidence type="ECO:0000256" key="7">
    <source>
        <dbReference type="ARBA" id="ARBA00022771"/>
    </source>
</evidence>
<dbReference type="Gene3D" id="3.90.980.10">
    <property type="entry name" value="DNA primase, catalytic core, N-terminal domain"/>
    <property type="match status" value="1"/>
</dbReference>
<organism evidence="14 15">
    <name type="scientific">Mycoplasmopsis columbina SF7</name>
    <dbReference type="NCBI Taxonomy" id="1037410"/>
    <lineage>
        <taxon>Bacteria</taxon>
        <taxon>Bacillati</taxon>
        <taxon>Mycoplasmatota</taxon>
        <taxon>Mycoplasmoidales</taxon>
        <taxon>Metamycoplasmataceae</taxon>
        <taxon>Mycoplasmopsis</taxon>
    </lineage>
</organism>
<dbReference type="GO" id="GO:0003677">
    <property type="term" value="F:DNA binding"/>
    <property type="evidence" value="ECO:0007669"/>
    <property type="project" value="UniProtKB-KW"/>
</dbReference>
<evidence type="ECO:0000256" key="11">
    <source>
        <dbReference type="ARBA" id="ARBA00023163"/>
    </source>
</evidence>
<dbReference type="GO" id="GO:0003899">
    <property type="term" value="F:DNA-directed RNA polymerase activity"/>
    <property type="evidence" value="ECO:0007669"/>
    <property type="project" value="UniProtKB-UniRule"/>
</dbReference>
<evidence type="ECO:0000259" key="13">
    <source>
        <dbReference type="PROSITE" id="PS50880"/>
    </source>
</evidence>
<keyword evidence="3 12" id="KW-0808">Transferase</keyword>
<keyword evidence="11 12" id="KW-0804">Transcription</keyword>
<dbReference type="HAMAP" id="MF_00974">
    <property type="entry name" value="DNA_primase_DnaG"/>
    <property type="match status" value="1"/>
</dbReference>
<dbReference type="InterPro" id="IPR002694">
    <property type="entry name" value="Znf_CHC2"/>
</dbReference>
<evidence type="ECO:0000256" key="4">
    <source>
        <dbReference type="ARBA" id="ARBA00022695"/>
    </source>
</evidence>
<dbReference type="PROSITE" id="PS50880">
    <property type="entry name" value="TOPRIM"/>
    <property type="match status" value="1"/>
</dbReference>
<keyword evidence="9" id="KW-0460">Magnesium</keyword>
<comment type="domain">
    <text evidence="12">Contains an N-terminal zinc-binding domain, a central core domain that contains the primase activity, and a C-terminal DnaB-binding domain.</text>
</comment>
<feature type="domain" description="Toprim" evidence="13">
    <location>
        <begin position="255"/>
        <end position="334"/>
    </location>
</feature>
<evidence type="ECO:0000256" key="8">
    <source>
        <dbReference type="ARBA" id="ARBA00022833"/>
    </source>
</evidence>
<dbReference type="Gene3D" id="3.90.580.10">
    <property type="entry name" value="Zinc finger, CHC2-type domain"/>
    <property type="match status" value="1"/>
</dbReference>
<keyword evidence="8 12" id="KW-0862">Zinc</keyword>
<keyword evidence="5 12" id="KW-0235">DNA replication</keyword>
<dbReference type="GO" id="GO:0005737">
    <property type="term" value="C:cytoplasm"/>
    <property type="evidence" value="ECO:0007669"/>
    <property type="project" value="TreeGrafter"/>
</dbReference>
<keyword evidence="2 12" id="KW-0639">Primosome</keyword>
<keyword evidence="4 12" id="KW-0548">Nucleotidyltransferase</keyword>
<evidence type="ECO:0000256" key="1">
    <source>
        <dbReference type="ARBA" id="ARBA00022478"/>
    </source>
</evidence>
<dbReference type="GO" id="GO:0006269">
    <property type="term" value="P:DNA replication, synthesis of primer"/>
    <property type="evidence" value="ECO:0007669"/>
    <property type="project" value="UniProtKB-UniRule"/>
</dbReference>
<dbReference type="CDD" id="cd03364">
    <property type="entry name" value="TOPRIM_DnaG_primases"/>
    <property type="match status" value="1"/>
</dbReference>
<keyword evidence="15" id="KW-1185">Reference proteome</keyword>
<evidence type="ECO:0000256" key="5">
    <source>
        <dbReference type="ARBA" id="ARBA00022705"/>
    </source>
</evidence>
<dbReference type="Pfam" id="PF08275">
    <property type="entry name" value="DNAG_N"/>
    <property type="match status" value="1"/>
</dbReference>
<dbReference type="eggNOG" id="COG0358">
    <property type="taxonomic scope" value="Bacteria"/>
</dbReference>
<evidence type="ECO:0000313" key="14">
    <source>
        <dbReference type="EMBL" id="EGV00272.1"/>
    </source>
</evidence>
<dbReference type="SUPFAM" id="SSF56731">
    <property type="entry name" value="DNA primase core"/>
    <property type="match status" value="1"/>
</dbReference>
<comment type="subunit">
    <text evidence="12">Monomer. Interacts with DnaB.</text>
</comment>
<dbReference type="PANTHER" id="PTHR30313">
    <property type="entry name" value="DNA PRIMASE"/>
    <property type="match status" value="1"/>
</dbReference>
<comment type="function">
    <text evidence="12">RNA polymerase that catalyzes the synthesis of short RNA molecules used as primers for DNA polymerase during DNA replication.</text>
</comment>
<feature type="zinc finger region" description="CHC2-type" evidence="12">
    <location>
        <begin position="40"/>
        <end position="64"/>
    </location>
</feature>
<dbReference type="SUPFAM" id="SSF57783">
    <property type="entry name" value="Zinc beta-ribbon"/>
    <property type="match status" value="1"/>
</dbReference>
<dbReference type="InterPro" id="IPR030846">
    <property type="entry name" value="DnaG_bac"/>
</dbReference>
<evidence type="ECO:0000313" key="15">
    <source>
        <dbReference type="Proteomes" id="UP000004978"/>
    </source>
</evidence>
<dbReference type="PANTHER" id="PTHR30313:SF2">
    <property type="entry name" value="DNA PRIMASE"/>
    <property type="match status" value="1"/>
</dbReference>
<dbReference type="AlphaFoldDB" id="F9UJS6"/>
<gene>
    <name evidence="12" type="primary">dnaG</name>
    <name evidence="14" type="ORF">MCSF7_00654</name>
</gene>
<dbReference type="SMART" id="SM00400">
    <property type="entry name" value="ZnF_CHCC"/>
    <property type="match status" value="1"/>
</dbReference>
<keyword evidence="6 12" id="KW-0479">Metal-binding</keyword>
<dbReference type="Pfam" id="PF01807">
    <property type="entry name" value="Zn_ribbon_DnaG"/>
    <property type="match status" value="1"/>
</dbReference>
<comment type="cofactor">
    <cofactor evidence="12">
        <name>Zn(2+)</name>
        <dbReference type="ChEBI" id="CHEBI:29105"/>
    </cofactor>
    <text evidence="12">Binds 1 zinc ion per monomer.</text>
</comment>
<evidence type="ECO:0000256" key="10">
    <source>
        <dbReference type="ARBA" id="ARBA00023125"/>
    </source>
</evidence>
<dbReference type="SMART" id="SM00493">
    <property type="entry name" value="TOPRIM"/>
    <property type="match status" value="1"/>
</dbReference>
<sequence>MANSENINVFETVIAANDIVDVISQFLTLSKKGRSYVSLCPFHSDTNPSMTISPDKQIFKCFVCSVGGNALTFVSKYKKISNIEALEYLAQRANIDLKDLNFHFEKKEIYSEKDKNLIEFLERVNSFYKVEFKKTQNFQVKEFFAKRDLSIEILDNFDIGYSNEEMFRIMFENDFINNKELLLKTALINAHDEKYAFKDRITFGIRDEYGSLVGFSARTLEKDLKPKYVNSAESNIFKKSHILYNYFQANQDNSNTLIICEGFFDVIALYKAGIKNAVALMGTALTKNHQRLLKDKKVILFLDGDDAGKRATLKSAKFLLDSKIETFVVQNPTVLDPDEILKSNSANFLKNLIDQVIAAYDYIYEELVKEYHLVKKSSDNALNNLTNFTDVFGTYFTNADERTINLYAKKIENDFFFEFKVKSKAKDLQHSNEFSLNEFDQNEFGFSNQENELENNNSNFLDPNFYLNYETHIDLKHKVKKNDWINKLFFLLLEFPDLRDLFIDTYDFDTDAFCFEGFEDKNLKEELLELLTIKRKFLTAQKVKELKTTYFQEEAYAEILDELRNISPEQHKLVFNDAYSRAVRESDKAFLNNYKNMVKEKIFDNFTIQAQRELNKKLRKIHGRRNENGQKY</sequence>
<dbReference type="InterPro" id="IPR006171">
    <property type="entry name" value="TOPRIM_dom"/>
</dbReference>
<protein>
    <recommendedName>
        <fullName evidence="12">DNA primase</fullName>
        <ecNumber evidence="12">2.7.7.101</ecNumber>
    </recommendedName>
</protein>
<comment type="caution">
    <text evidence="14">The sequence shown here is derived from an EMBL/GenBank/DDBJ whole genome shotgun (WGS) entry which is preliminary data.</text>
</comment>
<dbReference type="InterPro" id="IPR036977">
    <property type="entry name" value="DNA_primase_Znf_CHC2"/>
</dbReference>
<keyword evidence="7 12" id="KW-0863">Zinc-finger</keyword>
<dbReference type="Proteomes" id="UP000004978">
    <property type="component" value="Unassembled WGS sequence"/>
</dbReference>
<evidence type="ECO:0000256" key="9">
    <source>
        <dbReference type="ARBA" id="ARBA00022842"/>
    </source>
</evidence>
<reference evidence="14 15" key="1">
    <citation type="journal article" date="2013" name="Genome Announc.">
        <title>Genome Sequence of Mycoplasma columbinum Strain SF7.</title>
        <authorList>
            <person name="Guo Z."/>
            <person name="Xu X."/>
            <person name="Zheng Q."/>
            <person name="Li T."/>
            <person name="Kuang S."/>
            <person name="Zhang Z."/>
            <person name="Chen Y."/>
            <person name="Lu X."/>
            <person name="Zhou R."/>
            <person name="Bi D."/>
            <person name="Jin H."/>
        </authorList>
    </citation>
    <scope>NUCLEOTIDE SEQUENCE [LARGE SCALE GENOMIC DNA]</scope>
    <source>
        <strain evidence="14 15">SF7</strain>
    </source>
</reference>
<evidence type="ECO:0000256" key="6">
    <source>
        <dbReference type="ARBA" id="ARBA00022723"/>
    </source>
</evidence>
<comment type="similarity">
    <text evidence="12">Belongs to the DnaG primase family.</text>
</comment>
<name>F9UJS6_9BACT</name>
<dbReference type="InterPro" id="IPR034151">
    <property type="entry name" value="TOPRIM_DnaG_bac"/>
</dbReference>
<proteinExistence type="inferred from homology"/>
<dbReference type="STRING" id="1037410.MCSF7_00654"/>
<dbReference type="Gene3D" id="3.40.1360.10">
    <property type="match status" value="1"/>
</dbReference>
<dbReference type="EC" id="2.7.7.101" evidence="12"/>
<dbReference type="Pfam" id="PF13155">
    <property type="entry name" value="Toprim_2"/>
    <property type="match status" value="1"/>
</dbReference>
<evidence type="ECO:0000256" key="3">
    <source>
        <dbReference type="ARBA" id="ARBA00022679"/>
    </source>
</evidence>
<keyword evidence="1 12" id="KW-0240">DNA-directed RNA polymerase</keyword>
<dbReference type="RefSeq" id="WP_006608543.1">
    <property type="nucleotide sequence ID" value="NZ_AFXA01000009.1"/>
</dbReference>
<dbReference type="InterPro" id="IPR050219">
    <property type="entry name" value="DnaG_primase"/>
</dbReference>
<dbReference type="FunFam" id="3.90.580.10:FF:000001">
    <property type="entry name" value="DNA primase"/>
    <property type="match status" value="1"/>
</dbReference>